<dbReference type="Proteomes" id="UP001172457">
    <property type="component" value="Chromosome 3"/>
</dbReference>
<evidence type="ECO:0000256" key="1">
    <source>
        <dbReference type="PROSITE-ProRule" id="PRU00708"/>
    </source>
</evidence>
<dbReference type="AlphaFoldDB" id="A0AA38T7M8"/>
<dbReference type="InterPro" id="IPR002885">
    <property type="entry name" value="PPR_rpt"/>
</dbReference>
<reference evidence="2" key="1">
    <citation type="submission" date="2023-03" db="EMBL/GenBank/DDBJ databases">
        <title>Chromosome-scale reference genome and RAD-based genetic map of yellow starthistle (Centaurea solstitialis) reveal putative structural variation and QTLs associated with invader traits.</title>
        <authorList>
            <person name="Reatini B."/>
            <person name="Cang F.A."/>
            <person name="Jiang Q."/>
            <person name="Mckibben M.T.W."/>
            <person name="Barker M.S."/>
            <person name="Rieseberg L.H."/>
            <person name="Dlugosch K.M."/>
        </authorList>
    </citation>
    <scope>NUCLEOTIDE SEQUENCE</scope>
    <source>
        <strain evidence="2">CAN-66</strain>
        <tissue evidence="2">Leaf</tissue>
    </source>
</reference>
<dbReference type="PROSITE" id="PS51375">
    <property type="entry name" value="PPR"/>
    <property type="match status" value="1"/>
</dbReference>
<proteinExistence type="predicted"/>
<accession>A0AA38T7M8</accession>
<keyword evidence="3" id="KW-1185">Reference proteome</keyword>
<comment type="caution">
    <text evidence="2">The sequence shown here is derived from an EMBL/GenBank/DDBJ whole genome shotgun (WGS) entry which is preliminary data.</text>
</comment>
<dbReference type="EMBL" id="JARYMX010000003">
    <property type="protein sequence ID" value="KAJ9555854.1"/>
    <property type="molecule type" value="Genomic_DNA"/>
</dbReference>
<evidence type="ECO:0008006" key="4">
    <source>
        <dbReference type="Google" id="ProtNLM"/>
    </source>
</evidence>
<protein>
    <recommendedName>
        <fullName evidence="4">Pentatricopeptide repeat-containing protein</fullName>
    </recommendedName>
</protein>
<dbReference type="NCBIfam" id="TIGR00756">
    <property type="entry name" value="PPR"/>
    <property type="match status" value="1"/>
</dbReference>
<evidence type="ECO:0000313" key="3">
    <source>
        <dbReference type="Proteomes" id="UP001172457"/>
    </source>
</evidence>
<evidence type="ECO:0000313" key="2">
    <source>
        <dbReference type="EMBL" id="KAJ9555854.1"/>
    </source>
</evidence>
<sequence>MIGGYIQAKRFKDALDMFHEMQATKIKPMVAHTANVAPYVYSPLQKILLADRALPSSCEYVILLGTMLFQPQPPLCGGPRVHRGGGGGRISIGGAGEHDNVLGIGFGTTTTTRACALVTMEDKIASAKKVVKKKAIAPPILIFTKLSNDFI</sequence>
<feature type="repeat" description="PPR" evidence="1">
    <location>
        <begin position="1"/>
        <end position="28"/>
    </location>
</feature>
<gene>
    <name evidence="2" type="ORF">OSB04_010468</name>
</gene>
<name>A0AA38T7M8_9ASTR</name>
<organism evidence="2 3">
    <name type="scientific">Centaurea solstitialis</name>
    <name type="common">yellow star-thistle</name>
    <dbReference type="NCBI Taxonomy" id="347529"/>
    <lineage>
        <taxon>Eukaryota</taxon>
        <taxon>Viridiplantae</taxon>
        <taxon>Streptophyta</taxon>
        <taxon>Embryophyta</taxon>
        <taxon>Tracheophyta</taxon>
        <taxon>Spermatophyta</taxon>
        <taxon>Magnoliopsida</taxon>
        <taxon>eudicotyledons</taxon>
        <taxon>Gunneridae</taxon>
        <taxon>Pentapetalae</taxon>
        <taxon>asterids</taxon>
        <taxon>campanulids</taxon>
        <taxon>Asterales</taxon>
        <taxon>Asteraceae</taxon>
        <taxon>Carduoideae</taxon>
        <taxon>Cardueae</taxon>
        <taxon>Centaureinae</taxon>
        <taxon>Centaurea</taxon>
    </lineage>
</organism>